<dbReference type="Pfam" id="PF02674">
    <property type="entry name" value="Colicin_V"/>
    <property type="match status" value="1"/>
</dbReference>
<feature type="transmembrane region" description="Helical" evidence="5">
    <location>
        <begin position="62"/>
        <end position="81"/>
    </location>
</feature>
<name>A0A9D9J5C7_9BACT</name>
<evidence type="ECO:0000313" key="6">
    <source>
        <dbReference type="EMBL" id="MBO8486027.1"/>
    </source>
</evidence>
<feature type="transmembrane region" description="Helical" evidence="5">
    <location>
        <begin position="31"/>
        <end position="56"/>
    </location>
</feature>
<feature type="transmembrane region" description="Helical" evidence="5">
    <location>
        <begin position="101"/>
        <end position="121"/>
    </location>
</feature>
<dbReference type="EMBL" id="JADILX010000091">
    <property type="protein sequence ID" value="MBO8486027.1"/>
    <property type="molecule type" value="Genomic_DNA"/>
</dbReference>
<evidence type="ECO:0000256" key="4">
    <source>
        <dbReference type="ARBA" id="ARBA00023136"/>
    </source>
</evidence>
<evidence type="ECO:0000256" key="3">
    <source>
        <dbReference type="ARBA" id="ARBA00022989"/>
    </source>
</evidence>
<dbReference type="PANTHER" id="PTHR37306:SF1">
    <property type="entry name" value="COLICIN V PRODUCTION PROTEIN"/>
    <property type="match status" value="1"/>
</dbReference>
<dbReference type="GO" id="GO:0016020">
    <property type="term" value="C:membrane"/>
    <property type="evidence" value="ECO:0007669"/>
    <property type="project" value="UniProtKB-SubCell"/>
</dbReference>
<organism evidence="6 7">
    <name type="scientific">Candidatus Cryptobacteroides excrementavium</name>
    <dbReference type="NCBI Taxonomy" id="2840759"/>
    <lineage>
        <taxon>Bacteria</taxon>
        <taxon>Pseudomonadati</taxon>
        <taxon>Bacteroidota</taxon>
        <taxon>Bacteroidia</taxon>
        <taxon>Bacteroidales</taxon>
        <taxon>Candidatus Cryptobacteroides</taxon>
    </lineage>
</organism>
<comment type="subcellular location">
    <subcellularLocation>
        <location evidence="1">Membrane</location>
        <topology evidence="1">Multi-pass membrane protein</topology>
    </subcellularLocation>
</comment>
<reference evidence="6" key="1">
    <citation type="submission" date="2020-10" db="EMBL/GenBank/DDBJ databases">
        <authorList>
            <person name="Gilroy R."/>
        </authorList>
    </citation>
    <scope>NUCLEOTIDE SEQUENCE</scope>
    <source>
        <strain evidence="6">B2-16538</strain>
    </source>
</reference>
<dbReference type="Proteomes" id="UP000823750">
    <property type="component" value="Unassembled WGS sequence"/>
</dbReference>
<gene>
    <name evidence="6" type="ORF">IAB78_06345</name>
</gene>
<dbReference type="AlphaFoldDB" id="A0A9D9J5C7"/>
<dbReference type="GO" id="GO:0009403">
    <property type="term" value="P:toxin biosynthetic process"/>
    <property type="evidence" value="ECO:0007669"/>
    <property type="project" value="InterPro"/>
</dbReference>
<dbReference type="PANTHER" id="PTHR37306">
    <property type="entry name" value="COLICIN V PRODUCTION PROTEIN"/>
    <property type="match status" value="1"/>
</dbReference>
<keyword evidence="3 5" id="KW-1133">Transmembrane helix</keyword>
<sequence>MNVIDIILLICFVPAVIMGLRKGFIAQVIAIISIILGIWLSFQFSAALSGWLGQWIESSETILHVISFAVILIIVILLLGLAGKLLEASIKIILLGWLNRLLGVVFAILKYALVLGLLVMLFDSLNESIHIVRKDVIDGSLLYRPFLSMANSIFPYLKELVS</sequence>
<evidence type="ECO:0000256" key="2">
    <source>
        <dbReference type="ARBA" id="ARBA00022692"/>
    </source>
</evidence>
<accession>A0A9D9J5C7</accession>
<evidence type="ECO:0000256" key="1">
    <source>
        <dbReference type="ARBA" id="ARBA00004141"/>
    </source>
</evidence>
<keyword evidence="2 5" id="KW-0812">Transmembrane</keyword>
<proteinExistence type="predicted"/>
<reference evidence="6" key="2">
    <citation type="journal article" date="2021" name="PeerJ">
        <title>Extensive microbial diversity within the chicken gut microbiome revealed by metagenomics and culture.</title>
        <authorList>
            <person name="Gilroy R."/>
            <person name="Ravi A."/>
            <person name="Getino M."/>
            <person name="Pursley I."/>
            <person name="Horton D.L."/>
            <person name="Alikhan N.F."/>
            <person name="Baker D."/>
            <person name="Gharbi K."/>
            <person name="Hall N."/>
            <person name="Watson M."/>
            <person name="Adriaenssens E.M."/>
            <person name="Foster-Nyarko E."/>
            <person name="Jarju S."/>
            <person name="Secka A."/>
            <person name="Antonio M."/>
            <person name="Oren A."/>
            <person name="Chaudhuri R.R."/>
            <person name="La Ragione R."/>
            <person name="Hildebrand F."/>
            <person name="Pallen M.J."/>
        </authorList>
    </citation>
    <scope>NUCLEOTIDE SEQUENCE</scope>
    <source>
        <strain evidence="6">B2-16538</strain>
    </source>
</reference>
<dbReference type="InterPro" id="IPR003825">
    <property type="entry name" value="Colicin-V_CvpA"/>
</dbReference>
<evidence type="ECO:0000256" key="5">
    <source>
        <dbReference type="SAM" id="Phobius"/>
    </source>
</evidence>
<evidence type="ECO:0000313" key="7">
    <source>
        <dbReference type="Proteomes" id="UP000823750"/>
    </source>
</evidence>
<protein>
    <submittedName>
        <fullName evidence="6">CvpA family protein</fullName>
    </submittedName>
</protein>
<keyword evidence="4 5" id="KW-0472">Membrane</keyword>
<comment type="caution">
    <text evidence="6">The sequence shown here is derived from an EMBL/GenBank/DDBJ whole genome shotgun (WGS) entry which is preliminary data.</text>
</comment>